<dbReference type="GeneID" id="136813656"/>
<evidence type="ECO:0000313" key="2">
    <source>
        <dbReference type="Proteomes" id="UP000594262"/>
    </source>
</evidence>
<sequence length="262" mass="29741">MFVLDLEDDQEEGINATHCRFLDLDYINDSSFVSIDLNDDKNECEICHQTTEERIVNVVLSDEFLKYEKSIERCGGGGGAFTKAHQICLDRWSEVIERNLKIEDSKSSPPKDDSSFAHRIQTATNRQNMSHDIIATHNTTNKTLTEIPAEINQSCSCPSFESQNNDYQKFQCKNKKDNSSSAELMKLEEIKELLEKLENFVTGTSNELVEQLQLRDKLSHEISGQKAVIAQLVQLQKPHQRTINIAKHPKIPNSISKTSISV</sequence>
<dbReference type="Proteomes" id="UP000594262">
    <property type="component" value="Unplaced"/>
</dbReference>
<reference evidence="1" key="1">
    <citation type="submission" date="2021-01" db="UniProtKB">
        <authorList>
            <consortium name="EnsemblMetazoa"/>
        </authorList>
    </citation>
    <scope>IDENTIFICATION</scope>
</reference>
<keyword evidence="2" id="KW-1185">Reference proteome</keyword>
<dbReference type="EnsemblMetazoa" id="CLYHEMT026404.1">
    <property type="protein sequence ID" value="CLYHEMP026404.1"/>
    <property type="gene ID" value="CLYHEMG026404"/>
</dbReference>
<dbReference type="OrthoDB" id="10046286at2759"/>
<accession>A0A7M6DRY5</accession>
<organism evidence="1 2">
    <name type="scientific">Clytia hemisphaerica</name>
    <dbReference type="NCBI Taxonomy" id="252671"/>
    <lineage>
        <taxon>Eukaryota</taxon>
        <taxon>Metazoa</taxon>
        <taxon>Cnidaria</taxon>
        <taxon>Hydrozoa</taxon>
        <taxon>Hydroidolina</taxon>
        <taxon>Leptothecata</taxon>
        <taxon>Obeliida</taxon>
        <taxon>Clytiidae</taxon>
        <taxon>Clytia</taxon>
    </lineage>
</organism>
<evidence type="ECO:0000313" key="1">
    <source>
        <dbReference type="EnsemblMetazoa" id="CLYHEMP026404.1"/>
    </source>
</evidence>
<proteinExistence type="predicted"/>
<dbReference type="AlphaFoldDB" id="A0A7M6DRY5"/>
<protein>
    <submittedName>
        <fullName evidence="1">Uncharacterized protein</fullName>
    </submittedName>
</protein>
<name>A0A7M6DRY5_9CNID</name>
<dbReference type="RefSeq" id="XP_066926259.1">
    <property type="nucleotide sequence ID" value="XM_067070158.1"/>
</dbReference>